<keyword evidence="7" id="KW-1185">Reference proteome</keyword>
<dbReference type="Pfam" id="PF03982">
    <property type="entry name" value="DAGAT"/>
    <property type="match status" value="1"/>
</dbReference>
<evidence type="ECO:0000256" key="2">
    <source>
        <dbReference type="ARBA" id="ARBA00022679"/>
    </source>
</evidence>
<accession>A0AAW1CEH5</accession>
<keyword evidence="4" id="KW-1133">Transmembrane helix</keyword>
<comment type="caution">
    <text evidence="4">Lacks conserved residue(s) required for the propagation of feature annotation.</text>
</comment>
<keyword evidence="3" id="KW-0012">Acyltransferase</keyword>
<proteinExistence type="inferred from homology"/>
<protein>
    <recommendedName>
        <fullName evidence="4">Acyltransferase</fullName>
        <ecNumber evidence="4">2.3.1.-</ecNumber>
    </recommendedName>
</protein>
<comment type="caution">
    <text evidence="6">The sequence shown here is derived from an EMBL/GenBank/DDBJ whole genome shotgun (WGS) entry which is preliminary data.</text>
</comment>
<dbReference type="GO" id="GO:0008374">
    <property type="term" value="F:O-acyltransferase activity"/>
    <property type="evidence" value="ECO:0007669"/>
    <property type="project" value="InterPro"/>
</dbReference>
<comment type="subcellular location">
    <subcellularLocation>
        <location evidence="4">Endoplasmic reticulum membrane</location>
        <topology evidence="4">Multi-pass membrane protein</topology>
    </subcellularLocation>
</comment>
<name>A0AAW1CEH5_CROAD</name>
<gene>
    <name evidence="6" type="ORF">NXF25_003641</name>
</gene>
<evidence type="ECO:0000256" key="5">
    <source>
        <dbReference type="SAM" id="MobiDB-lite"/>
    </source>
</evidence>
<organism evidence="6 7">
    <name type="scientific">Crotalus adamanteus</name>
    <name type="common">Eastern diamondback rattlesnake</name>
    <dbReference type="NCBI Taxonomy" id="8729"/>
    <lineage>
        <taxon>Eukaryota</taxon>
        <taxon>Metazoa</taxon>
        <taxon>Chordata</taxon>
        <taxon>Craniata</taxon>
        <taxon>Vertebrata</taxon>
        <taxon>Euteleostomi</taxon>
        <taxon>Lepidosauria</taxon>
        <taxon>Squamata</taxon>
        <taxon>Bifurcata</taxon>
        <taxon>Unidentata</taxon>
        <taxon>Episquamata</taxon>
        <taxon>Toxicofera</taxon>
        <taxon>Serpentes</taxon>
        <taxon>Colubroidea</taxon>
        <taxon>Viperidae</taxon>
        <taxon>Crotalinae</taxon>
        <taxon>Crotalus</taxon>
    </lineage>
</organism>
<sequence>MPLGARLGWSREGAEQECRLSSSSSSPPRPLRARDRFSIGEGSTLGNSGSAPAWSCLPARRFCCFLALQSLRGSLLALLQLQAGLFGVLRPATPSPLLSWAPAAQLVSSPEARLCPAPSTAQHRHHGDLPGVGYSLRRPFSFRRSADQQGGEAQSLLVRESRGSFLSTGSGSHDPPQPDVTSQAAGAGIAQKIPAFLPLPPPTSAGAGVRPRLPVAVAAAAPAFSSASSTFSSAASDASLCLEAAAAASSPLPGMSCVPLTWAPCVTLPVALAATAAAAVTASNKRKRDNKASTFSFNCTLLLGPTALGNGPLGRLSSRPEEPAYTGTPWKKTNYSPAVAGLTLHNFWISGEAIDELHERYLEKFTQLFEEHKAKYGLPQDKYLKIA</sequence>
<dbReference type="EC" id="2.3.1.-" evidence="4"/>
<keyword evidence="4" id="KW-0812">Transmembrane</keyword>
<keyword evidence="4" id="KW-0472">Membrane</keyword>
<keyword evidence="4" id="KW-0256">Endoplasmic reticulum</keyword>
<comment type="similarity">
    <text evidence="1 4">Belongs to the diacylglycerol acyltransferase family.</text>
</comment>
<evidence type="ECO:0000256" key="4">
    <source>
        <dbReference type="RuleBase" id="RU367023"/>
    </source>
</evidence>
<evidence type="ECO:0000313" key="6">
    <source>
        <dbReference type="EMBL" id="KAK9412466.1"/>
    </source>
</evidence>
<dbReference type="Proteomes" id="UP001474421">
    <property type="component" value="Unassembled WGS sequence"/>
</dbReference>
<dbReference type="EMBL" id="JAOTOJ010000001">
    <property type="protein sequence ID" value="KAK9412466.1"/>
    <property type="molecule type" value="Genomic_DNA"/>
</dbReference>
<keyword evidence="2 4" id="KW-0808">Transferase</keyword>
<dbReference type="AlphaFoldDB" id="A0AAW1CEH5"/>
<feature type="region of interest" description="Disordered" evidence="5">
    <location>
        <begin position="164"/>
        <end position="185"/>
    </location>
</feature>
<reference evidence="6 7" key="1">
    <citation type="journal article" date="2024" name="Proc. Natl. Acad. Sci. U.S.A.">
        <title>The genetic regulatory architecture and epigenomic basis for age-related changes in rattlesnake venom.</title>
        <authorList>
            <person name="Hogan M.P."/>
            <person name="Holding M.L."/>
            <person name="Nystrom G.S."/>
            <person name="Colston T.J."/>
            <person name="Bartlett D.A."/>
            <person name="Mason A.J."/>
            <person name="Ellsworth S.A."/>
            <person name="Rautsaw R.M."/>
            <person name="Lawrence K.C."/>
            <person name="Strickland J.L."/>
            <person name="He B."/>
            <person name="Fraser P."/>
            <person name="Margres M.J."/>
            <person name="Gilbert D.M."/>
            <person name="Gibbs H.L."/>
            <person name="Parkinson C.L."/>
            <person name="Rokyta D.R."/>
        </authorList>
    </citation>
    <scope>NUCLEOTIDE SEQUENCE [LARGE SCALE GENOMIC DNA]</scope>
    <source>
        <strain evidence="6">DRR0105</strain>
    </source>
</reference>
<evidence type="ECO:0000256" key="1">
    <source>
        <dbReference type="ARBA" id="ARBA00005420"/>
    </source>
</evidence>
<dbReference type="InterPro" id="IPR007130">
    <property type="entry name" value="DAGAT"/>
</dbReference>
<evidence type="ECO:0000313" key="7">
    <source>
        <dbReference type="Proteomes" id="UP001474421"/>
    </source>
</evidence>
<evidence type="ECO:0000256" key="3">
    <source>
        <dbReference type="ARBA" id="ARBA00023315"/>
    </source>
</evidence>
<feature type="region of interest" description="Disordered" evidence="5">
    <location>
        <begin position="1"/>
        <end position="34"/>
    </location>
</feature>
<feature type="transmembrane region" description="Helical" evidence="4">
    <location>
        <begin position="260"/>
        <end position="282"/>
    </location>
</feature>
<dbReference type="GO" id="GO:0005789">
    <property type="term" value="C:endoplasmic reticulum membrane"/>
    <property type="evidence" value="ECO:0007669"/>
    <property type="project" value="UniProtKB-SubCell"/>
</dbReference>